<dbReference type="EMBL" id="MWSK01000008">
    <property type="protein sequence ID" value="OXS75116.1"/>
    <property type="molecule type" value="Genomic_DNA"/>
</dbReference>
<dbReference type="Proteomes" id="UP000186385">
    <property type="component" value="Unassembled WGS sequence"/>
</dbReference>
<name>A0A1N7AXF0_9BACI</name>
<protein>
    <submittedName>
        <fullName evidence="1">Competence protein ComG</fullName>
    </submittedName>
    <submittedName>
        <fullName evidence="2">Competence protein ComZ</fullName>
    </submittedName>
</protein>
<evidence type="ECO:0000313" key="4">
    <source>
        <dbReference type="Proteomes" id="UP000215545"/>
    </source>
</evidence>
<sequence length="60" mass="6994">MEKNMEFMQIAMKYLPEAQAQLQESGVDFSPELAQPFFEMFLKVMQEAYDLGKQDALLDE</sequence>
<dbReference type="Pfam" id="PF10815">
    <property type="entry name" value="ComZ"/>
    <property type="match status" value="1"/>
</dbReference>
<reference evidence="1" key="3">
    <citation type="submission" date="2017-03" db="EMBL/GenBank/DDBJ databases">
        <authorList>
            <person name="Dastager S.G."/>
            <person name="Neurgaonkar P.S."/>
            <person name="Dharne M.S."/>
        </authorList>
    </citation>
    <scope>NUCLEOTIDE SEQUENCE</scope>
    <source>
        <strain evidence="1">DSM 25145</strain>
    </source>
</reference>
<evidence type="ECO:0000313" key="1">
    <source>
        <dbReference type="EMBL" id="OXS75116.1"/>
    </source>
</evidence>
<proteinExistence type="predicted"/>
<evidence type="ECO:0000313" key="2">
    <source>
        <dbReference type="EMBL" id="SIR43746.1"/>
    </source>
</evidence>
<dbReference type="InterPro" id="IPR024558">
    <property type="entry name" value="ComZ"/>
</dbReference>
<gene>
    <name evidence="1" type="ORF">B1B05_15400</name>
    <name evidence="2" type="ORF">SAMN05443094_10870</name>
</gene>
<dbReference type="AlphaFoldDB" id="A0A1N7AXF0"/>
<dbReference type="Proteomes" id="UP000215545">
    <property type="component" value="Unassembled WGS sequence"/>
</dbReference>
<accession>A0A1N7AXF0</accession>
<reference evidence="2 3" key="1">
    <citation type="submission" date="2017-01" db="EMBL/GenBank/DDBJ databases">
        <authorList>
            <person name="Mah S.A."/>
            <person name="Swanson W.J."/>
            <person name="Moy G.W."/>
            <person name="Vacquier V.D."/>
        </authorList>
    </citation>
    <scope>NUCLEOTIDE SEQUENCE [LARGE SCALE GENOMIC DNA]</scope>
    <source>
        <strain evidence="2 3">NIO-1016</strain>
    </source>
</reference>
<reference evidence="4" key="2">
    <citation type="submission" date="2017-03" db="EMBL/GenBank/DDBJ databases">
        <title>Bacillus sp. V-88(T) DSM27956, whole genome shotgun sequencing project.</title>
        <authorList>
            <person name="Dastager S.G."/>
            <person name="Neurgaonkar P.S."/>
            <person name="Dharne M.S."/>
        </authorList>
    </citation>
    <scope>NUCLEOTIDE SEQUENCE [LARGE SCALE GENOMIC DNA]</scope>
    <source>
        <strain evidence="4">DSM 25145</strain>
    </source>
</reference>
<keyword evidence="4" id="KW-1185">Reference proteome</keyword>
<dbReference type="EMBL" id="FTLX01000008">
    <property type="protein sequence ID" value="SIR43746.1"/>
    <property type="molecule type" value="Genomic_DNA"/>
</dbReference>
<evidence type="ECO:0000313" key="3">
    <source>
        <dbReference type="Proteomes" id="UP000186385"/>
    </source>
</evidence>
<dbReference type="OrthoDB" id="2887077at2"/>
<organism evidence="2 3">
    <name type="scientific">Domibacillus enclensis</name>
    <dbReference type="NCBI Taxonomy" id="1017273"/>
    <lineage>
        <taxon>Bacteria</taxon>
        <taxon>Bacillati</taxon>
        <taxon>Bacillota</taxon>
        <taxon>Bacilli</taxon>
        <taxon>Bacillales</taxon>
        <taxon>Bacillaceae</taxon>
        <taxon>Domibacillus</taxon>
    </lineage>
</organism>
<dbReference type="RefSeq" id="WP_045850621.1">
    <property type="nucleotide sequence ID" value="NZ_FTLX01000008.1"/>
</dbReference>